<dbReference type="EMBL" id="JAURUR010000011">
    <property type="protein sequence ID" value="MDP9765451.1"/>
    <property type="molecule type" value="Genomic_DNA"/>
</dbReference>
<evidence type="ECO:0000313" key="1">
    <source>
        <dbReference type="EMBL" id="MDP9765451.1"/>
    </source>
</evidence>
<name>A0ABT9MFS2_9DEIO</name>
<dbReference type="RefSeq" id="WP_307467497.1">
    <property type="nucleotide sequence ID" value="NZ_JAURUR010000011.1"/>
</dbReference>
<comment type="caution">
    <text evidence="1">The sequence shown here is derived from an EMBL/GenBank/DDBJ whole genome shotgun (WGS) entry which is preliminary data.</text>
</comment>
<dbReference type="Proteomes" id="UP001232163">
    <property type="component" value="Unassembled WGS sequence"/>
</dbReference>
<gene>
    <name evidence="1" type="ORF">QO006_002902</name>
</gene>
<evidence type="ECO:0000313" key="2">
    <source>
        <dbReference type="Proteomes" id="UP001232163"/>
    </source>
</evidence>
<reference evidence="1 2" key="1">
    <citation type="submission" date="2023-07" db="EMBL/GenBank/DDBJ databases">
        <title>Genomic Encyclopedia of Type Strains, Phase IV (KMG-IV): sequencing the most valuable type-strain genomes for metagenomic binning, comparative biology and taxonomic classification.</title>
        <authorList>
            <person name="Goeker M."/>
        </authorList>
    </citation>
    <scope>NUCLEOTIDE SEQUENCE [LARGE SCALE GENOMIC DNA]</scope>
    <source>
        <strain evidence="1 2">NIO-1023</strain>
    </source>
</reference>
<organism evidence="1 2">
    <name type="scientific">Deinococcus enclensis</name>
    <dbReference type="NCBI Taxonomy" id="1049582"/>
    <lineage>
        <taxon>Bacteria</taxon>
        <taxon>Thermotogati</taxon>
        <taxon>Deinococcota</taxon>
        <taxon>Deinococci</taxon>
        <taxon>Deinococcales</taxon>
        <taxon>Deinococcaceae</taxon>
        <taxon>Deinococcus</taxon>
    </lineage>
</organism>
<proteinExistence type="predicted"/>
<sequence>MWGDDGTVHESSPLLQAIAEVDADAWGHLTSALQDGQAELHAADPNDAWNVTARFYPRTGRFGASTREGQPSLPHDGLPSDLVSPPHARGILDEVAMGHGEVVVILSMVPYLRAGHEASPEAVARALLNEAWRVVNLGLWVGDATRRLLTLCHDTSSSGRPKVTNRS</sequence>
<keyword evidence="2" id="KW-1185">Reference proteome</keyword>
<protein>
    <submittedName>
        <fullName evidence="1">Uncharacterized protein</fullName>
    </submittedName>
</protein>
<accession>A0ABT9MFS2</accession>